<gene>
    <name evidence="1" type="ORF">D5281_06420</name>
</gene>
<name>A0A9X5BEM1_9FIRM</name>
<evidence type="ECO:0000313" key="2">
    <source>
        <dbReference type="Proteomes" id="UP001154420"/>
    </source>
</evidence>
<keyword evidence="2" id="KW-1185">Reference proteome</keyword>
<protein>
    <submittedName>
        <fullName evidence="1">Uncharacterized protein</fullName>
    </submittedName>
</protein>
<reference evidence="1" key="1">
    <citation type="submission" date="2018-09" db="EMBL/GenBank/DDBJ databases">
        <title>Murine metabolic-syndrome-specific gut microbial biobank.</title>
        <authorList>
            <person name="Liu C."/>
        </authorList>
    </citation>
    <scope>NUCLEOTIDE SEQUENCE</scope>
    <source>
        <strain evidence="1">D42-62</strain>
    </source>
</reference>
<organism evidence="1 2">
    <name type="scientific">Parablautia muri</name>
    <dbReference type="NCBI Taxonomy" id="2320879"/>
    <lineage>
        <taxon>Bacteria</taxon>
        <taxon>Bacillati</taxon>
        <taxon>Bacillota</taxon>
        <taxon>Clostridia</taxon>
        <taxon>Lachnospirales</taxon>
        <taxon>Lachnospiraceae</taxon>
        <taxon>Parablautia</taxon>
    </lineage>
</organism>
<sequence>MFDFRIIDTVDGNQIIDRNLKTPYKALTPLQMVEYLEMDNRLAYMDRMERKARAEAERRRKIARNPIYKIACLCGLV</sequence>
<proteinExistence type="predicted"/>
<dbReference type="EMBL" id="QZDT01000006">
    <property type="protein sequence ID" value="NBJ92237.1"/>
    <property type="molecule type" value="Genomic_DNA"/>
</dbReference>
<dbReference type="AlphaFoldDB" id="A0A9X5BEM1"/>
<evidence type="ECO:0000313" key="1">
    <source>
        <dbReference type="EMBL" id="NBJ92237.1"/>
    </source>
</evidence>
<accession>A0A9X5BEM1</accession>
<dbReference type="Proteomes" id="UP001154420">
    <property type="component" value="Unassembled WGS sequence"/>
</dbReference>
<dbReference type="RefSeq" id="WP_160559323.1">
    <property type="nucleotide sequence ID" value="NZ_QZDT01000006.1"/>
</dbReference>
<dbReference type="OrthoDB" id="2054996at2"/>
<comment type="caution">
    <text evidence="1">The sequence shown here is derived from an EMBL/GenBank/DDBJ whole genome shotgun (WGS) entry which is preliminary data.</text>
</comment>